<accession>A0A923LUP3</accession>
<reference evidence="1" key="1">
    <citation type="submission" date="2020-08" db="EMBL/GenBank/DDBJ databases">
        <title>Genome public.</title>
        <authorList>
            <person name="Liu C."/>
            <person name="Sun Q."/>
        </authorList>
    </citation>
    <scope>NUCLEOTIDE SEQUENCE</scope>
    <source>
        <strain evidence="1">NSJ-28</strain>
    </source>
</reference>
<dbReference type="RefSeq" id="WP_147574491.1">
    <property type="nucleotide sequence ID" value="NZ_JACOPL010000008.1"/>
</dbReference>
<gene>
    <name evidence="1" type="ORF">H8S45_09435</name>
</gene>
<keyword evidence="2" id="KW-1185">Reference proteome</keyword>
<proteinExistence type="predicted"/>
<evidence type="ECO:0000313" key="2">
    <source>
        <dbReference type="Proteomes" id="UP000606499"/>
    </source>
</evidence>
<sequence>MAINLASKYSDQIAEVFTRASFIKGKTAETFDLTGVKTLKVYTPITVEEVDYDRDGGLARYGDVAEMQDVVQELTMTQDKAFTLTIDKGNNLDQNLVKNAADMLRLQLNEKSTPAADKYAFRRFVTMAGTIAESAAKPTKADIISKIADASQALDDALVPDDNRYLYLTSEMYKLVCTSDEFAGVDVLARQSIAKGVCGEVFGMHVVRVPKSYLPEDVYFLVAHKDAVLMPYKIADAKVHEDPVGVSGALIEGRHYYDAYVLGAKCGGVYALVAADTVSDAPVVASGKITAGSGAAIRYTLDGSDPRYSDSAKDYIADTALTADEGCQIRAYAVETGKYPSPVATG</sequence>
<organism evidence="1 2">
    <name type="scientific">Agathobaculum faecis</name>
    <dbReference type="NCBI Taxonomy" id="2763013"/>
    <lineage>
        <taxon>Bacteria</taxon>
        <taxon>Bacillati</taxon>
        <taxon>Bacillota</taxon>
        <taxon>Clostridia</taxon>
        <taxon>Eubacteriales</taxon>
        <taxon>Butyricicoccaceae</taxon>
        <taxon>Agathobaculum</taxon>
    </lineage>
</organism>
<protein>
    <submittedName>
        <fullName evidence="1">Chitobiase/beta-hexosaminidase C-terminal domain-containing protein</fullName>
    </submittedName>
</protein>
<dbReference type="InterPro" id="IPR026876">
    <property type="entry name" value="Fn3_assoc_repeat"/>
</dbReference>
<comment type="caution">
    <text evidence="1">The sequence shown here is derived from an EMBL/GenBank/DDBJ whole genome shotgun (WGS) entry which is preliminary data.</text>
</comment>
<name>A0A923LUP3_9FIRM</name>
<dbReference type="Pfam" id="PF13287">
    <property type="entry name" value="Fn3_assoc"/>
    <property type="match status" value="1"/>
</dbReference>
<dbReference type="Proteomes" id="UP000606499">
    <property type="component" value="Unassembled WGS sequence"/>
</dbReference>
<evidence type="ECO:0000313" key="1">
    <source>
        <dbReference type="EMBL" id="MBC5725675.1"/>
    </source>
</evidence>
<dbReference type="EMBL" id="JACOPL010000008">
    <property type="protein sequence ID" value="MBC5725675.1"/>
    <property type="molecule type" value="Genomic_DNA"/>
</dbReference>
<dbReference type="AlphaFoldDB" id="A0A923LUP3"/>